<comment type="catalytic activity">
    <reaction evidence="7">
        <text>a peptidoglycan chain = a peptidoglycan chain with N-acetyl-1,6-anhydromuramyl-[peptide] at the reducing end + a peptidoglycan chain with N-acetylglucosamine at the non-reducing end.</text>
        <dbReference type="EC" id="4.2.2.29"/>
    </reaction>
</comment>
<evidence type="ECO:0000256" key="2">
    <source>
        <dbReference type="ARBA" id="ARBA00022692"/>
    </source>
</evidence>
<dbReference type="GO" id="GO:0016829">
    <property type="term" value="F:lyase activity"/>
    <property type="evidence" value="ECO:0007669"/>
    <property type="project" value="UniProtKB-KW"/>
</dbReference>
<keyword evidence="9" id="KW-1185">Reference proteome</keyword>
<sequence>MSLGVAQRGRVSWRALLAVLLLVFVAAAGWFWLSFTRFAVTPLRVNATGESVDIGRGTSFKDIVHQLRSQGLTTSAPLYWRVLAEKMRVAGRLHAGEYALTPGITPTDLLNAMAQGRVMQRDVTIVDGWTFRDVLQALAKADRLKHETAVLDDAAIMRRIGAPDEKPEGRFLPETYAYVKGDSDLDVLRRAHEAMSKTLAALWAQRDPSVPFATPYDALILASIVEKETGRADERPRVAGVFIRRLQKNMLLQADPTVIYGMGSSYAGSIHKSDLITDTPYNTYTRTGLPPTPIAMPGKPAIEAVLHPAAGNELYFVARGNGTHIFASTLEEQNRNVACYQLKRCQ</sequence>
<evidence type="ECO:0000256" key="4">
    <source>
        <dbReference type="ARBA" id="ARBA00023136"/>
    </source>
</evidence>
<dbReference type="EMBL" id="BSOA01000003">
    <property type="protein sequence ID" value="GLQ87006.1"/>
    <property type="molecule type" value="Genomic_DNA"/>
</dbReference>
<comment type="subcellular location">
    <subcellularLocation>
        <location evidence="7">Cell inner membrane</location>
        <topology evidence="7">Single-pass membrane protein</topology>
    </subcellularLocation>
</comment>
<dbReference type="Gene3D" id="3.30.1490.480">
    <property type="entry name" value="Endolytic murein transglycosylase"/>
    <property type="match status" value="1"/>
</dbReference>
<comment type="caution">
    <text evidence="8">The sequence shown here is derived from an EMBL/GenBank/DDBJ whole genome shotgun (WGS) entry which is preliminary data.</text>
</comment>
<comment type="similarity">
    <text evidence="7">Belongs to the transglycosylase MltG family.</text>
</comment>
<evidence type="ECO:0000313" key="8">
    <source>
        <dbReference type="EMBL" id="GLQ87006.1"/>
    </source>
</evidence>
<keyword evidence="3 7" id="KW-1133">Transmembrane helix</keyword>
<feature type="transmembrane region" description="Helical" evidence="7">
    <location>
        <begin position="12"/>
        <end position="33"/>
    </location>
</feature>
<dbReference type="Pfam" id="PF02618">
    <property type="entry name" value="YceG"/>
    <property type="match status" value="1"/>
</dbReference>
<dbReference type="NCBIfam" id="TIGR00247">
    <property type="entry name" value="endolytic transglycosylase MltG"/>
    <property type="match status" value="1"/>
</dbReference>
<gene>
    <name evidence="7" type="primary">mltG</name>
    <name evidence="8" type="ORF">GCM10007898_05720</name>
</gene>
<dbReference type="HAMAP" id="MF_02065">
    <property type="entry name" value="MltG"/>
    <property type="match status" value="1"/>
</dbReference>
<evidence type="ECO:0000256" key="6">
    <source>
        <dbReference type="ARBA" id="ARBA00023316"/>
    </source>
</evidence>
<feature type="site" description="Important for catalytic activity" evidence="7">
    <location>
        <position position="228"/>
    </location>
</feature>
<dbReference type="EC" id="4.2.2.29" evidence="7"/>
<evidence type="ECO:0000256" key="7">
    <source>
        <dbReference type="HAMAP-Rule" id="MF_02065"/>
    </source>
</evidence>
<evidence type="ECO:0000313" key="9">
    <source>
        <dbReference type="Proteomes" id="UP001156627"/>
    </source>
</evidence>
<dbReference type="InterPro" id="IPR003770">
    <property type="entry name" value="MLTG-like"/>
</dbReference>
<evidence type="ECO:0000256" key="5">
    <source>
        <dbReference type="ARBA" id="ARBA00023239"/>
    </source>
</evidence>
<dbReference type="PANTHER" id="PTHR30518:SF2">
    <property type="entry name" value="ENDOLYTIC MUREIN TRANSGLYCOSYLASE"/>
    <property type="match status" value="1"/>
</dbReference>
<proteinExistence type="inferred from homology"/>
<evidence type="ECO:0000256" key="1">
    <source>
        <dbReference type="ARBA" id="ARBA00022475"/>
    </source>
</evidence>
<dbReference type="CDD" id="cd08010">
    <property type="entry name" value="MltG_like"/>
    <property type="match status" value="1"/>
</dbReference>
<keyword evidence="7" id="KW-0997">Cell inner membrane</keyword>
<evidence type="ECO:0000256" key="3">
    <source>
        <dbReference type="ARBA" id="ARBA00022989"/>
    </source>
</evidence>
<reference evidence="9" key="1">
    <citation type="journal article" date="2019" name="Int. J. Syst. Evol. Microbiol.">
        <title>The Global Catalogue of Microorganisms (GCM) 10K type strain sequencing project: providing services to taxonomists for standard genome sequencing and annotation.</title>
        <authorList>
            <consortium name="The Broad Institute Genomics Platform"/>
            <consortium name="The Broad Institute Genome Sequencing Center for Infectious Disease"/>
            <person name="Wu L."/>
            <person name="Ma J."/>
        </authorList>
    </citation>
    <scope>NUCLEOTIDE SEQUENCE [LARGE SCALE GENOMIC DNA]</scope>
    <source>
        <strain evidence="9">NBRC 111981</strain>
    </source>
</reference>
<keyword evidence="1 7" id="KW-1003">Cell membrane</keyword>
<dbReference type="Proteomes" id="UP001156627">
    <property type="component" value="Unassembled WGS sequence"/>
</dbReference>
<dbReference type="RefSeq" id="WP_284330432.1">
    <property type="nucleotide sequence ID" value="NZ_BSOA01000003.1"/>
</dbReference>
<keyword evidence="5 7" id="KW-0456">Lyase</keyword>
<comment type="function">
    <text evidence="7">Functions as a peptidoglycan terminase that cleaves nascent peptidoglycan strands endolytically to terminate their elongation.</text>
</comment>
<accession>A0ABQ5X8J2</accession>
<dbReference type="PANTHER" id="PTHR30518">
    <property type="entry name" value="ENDOLYTIC MUREIN TRANSGLYCOSYLASE"/>
    <property type="match status" value="1"/>
</dbReference>
<dbReference type="Gene3D" id="3.30.160.60">
    <property type="entry name" value="Classic Zinc Finger"/>
    <property type="match status" value="1"/>
</dbReference>
<organism evidence="8 9">
    <name type="scientific">Dyella flagellata</name>
    <dbReference type="NCBI Taxonomy" id="1867833"/>
    <lineage>
        <taxon>Bacteria</taxon>
        <taxon>Pseudomonadati</taxon>
        <taxon>Pseudomonadota</taxon>
        <taxon>Gammaproteobacteria</taxon>
        <taxon>Lysobacterales</taxon>
        <taxon>Rhodanobacteraceae</taxon>
        <taxon>Dyella</taxon>
    </lineage>
</organism>
<keyword evidence="6 7" id="KW-0961">Cell wall biogenesis/degradation</keyword>
<keyword evidence="2 7" id="KW-0812">Transmembrane</keyword>
<name>A0ABQ5X8J2_9GAMM</name>
<protein>
    <recommendedName>
        <fullName evidence="7">Endolytic murein transglycosylase</fullName>
        <ecNumber evidence="7">4.2.2.29</ecNumber>
    </recommendedName>
    <alternativeName>
        <fullName evidence="7">Peptidoglycan lytic transglycosylase</fullName>
    </alternativeName>
    <alternativeName>
        <fullName evidence="7">Peptidoglycan polymerization terminase</fullName>
    </alternativeName>
</protein>
<keyword evidence="4 7" id="KW-0472">Membrane</keyword>